<keyword evidence="1" id="KW-1133">Transmembrane helix</keyword>
<feature type="transmembrane region" description="Helical" evidence="1">
    <location>
        <begin position="114"/>
        <end position="132"/>
    </location>
</feature>
<feature type="transmembrane region" description="Helical" evidence="1">
    <location>
        <begin position="190"/>
        <end position="211"/>
    </location>
</feature>
<reference evidence="2 3" key="1">
    <citation type="submission" date="2023-07" db="EMBL/GenBank/DDBJ databases">
        <title>Genomic Encyclopedia of Type Strains, Phase IV (KMG-IV): sequencing the most valuable type-strain genomes for metagenomic binning, comparative biology and taxonomic classification.</title>
        <authorList>
            <person name="Goeker M."/>
        </authorList>
    </citation>
    <scope>NUCLEOTIDE SEQUENCE [LARGE SCALE GENOMIC DNA]</scope>
    <source>
        <strain evidence="2 3">DSM 22170</strain>
    </source>
</reference>
<evidence type="ECO:0000256" key="1">
    <source>
        <dbReference type="SAM" id="Phobius"/>
    </source>
</evidence>
<gene>
    <name evidence="2" type="ORF">JOC58_003680</name>
</gene>
<feature type="transmembrane region" description="Helical" evidence="1">
    <location>
        <begin position="60"/>
        <end position="78"/>
    </location>
</feature>
<evidence type="ECO:0000313" key="3">
    <source>
        <dbReference type="Proteomes" id="UP001185028"/>
    </source>
</evidence>
<accession>A0ABU1J476</accession>
<sequence>MNQDRRTVILDEIEYWRENRLLPEHYCDFLSNLYDVDHEHDRGDKKLLSMSSLKQGNLRTWLFIFLMLCFICLVVLYFSAFPFLMQLVSVPIFAAVCYISGIRQQKRNPVASSVLLAIGSFLLLGLGIMIIHEHRLEPTFWIPVLVIGCAIIWCIMGYVISSPILLYIGFGALVLLYGGFFAQVKPDASWIMLQALWLPLSMLFVWFSWLVHHRGRKLAAVYFTSGVAIWFMPEVDETLLRGHMPDIFAVLCIVKIALACILLFVLRKKWIVWVTA</sequence>
<evidence type="ECO:0008006" key="4">
    <source>
        <dbReference type="Google" id="ProtNLM"/>
    </source>
</evidence>
<feature type="transmembrane region" description="Helical" evidence="1">
    <location>
        <begin position="218"/>
        <end position="235"/>
    </location>
</feature>
<dbReference type="Proteomes" id="UP001185028">
    <property type="component" value="Unassembled WGS sequence"/>
</dbReference>
<evidence type="ECO:0000313" key="2">
    <source>
        <dbReference type="EMBL" id="MDR6245767.1"/>
    </source>
</evidence>
<feature type="transmembrane region" description="Helical" evidence="1">
    <location>
        <begin position="84"/>
        <end position="102"/>
    </location>
</feature>
<comment type="caution">
    <text evidence="2">The sequence shown here is derived from an EMBL/GenBank/DDBJ whole genome shotgun (WGS) entry which is preliminary data.</text>
</comment>
<feature type="transmembrane region" description="Helical" evidence="1">
    <location>
        <begin position="138"/>
        <end position="159"/>
    </location>
</feature>
<organism evidence="2 3">
    <name type="scientific">Paenibacillus hunanensis</name>
    <dbReference type="NCBI Taxonomy" id="539262"/>
    <lineage>
        <taxon>Bacteria</taxon>
        <taxon>Bacillati</taxon>
        <taxon>Bacillota</taxon>
        <taxon>Bacilli</taxon>
        <taxon>Bacillales</taxon>
        <taxon>Paenibacillaceae</taxon>
        <taxon>Paenibacillus</taxon>
    </lineage>
</organism>
<name>A0ABU1J476_9BACL</name>
<feature type="transmembrane region" description="Helical" evidence="1">
    <location>
        <begin position="164"/>
        <end position="184"/>
    </location>
</feature>
<feature type="transmembrane region" description="Helical" evidence="1">
    <location>
        <begin position="247"/>
        <end position="266"/>
    </location>
</feature>
<dbReference type="EMBL" id="JAVDQH010000017">
    <property type="protein sequence ID" value="MDR6245767.1"/>
    <property type="molecule type" value="Genomic_DNA"/>
</dbReference>
<dbReference type="RefSeq" id="WP_188776363.1">
    <property type="nucleotide sequence ID" value="NZ_BMMB01000006.1"/>
</dbReference>
<keyword evidence="3" id="KW-1185">Reference proteome</keyword>
<keyword evidence="1" id="KW-0472">Membrane</keyword>
<protein>
    <recommendedName>
        <fullName evidence="4">DUF2157 domain-containing protein</fullName>
    </recommendedName>
</protein>
<proteinExistence type="predicted"/>
<keyword evidence="1" id="KW-0812">Transmembrane</keyword>